<name>A0ABN8AXF2_CHISP</name>
<proteinExistence type="predicted"/>
<dbReference type="Pfam" id="PF17906">
    <property type="entry name" value="HTH_48"/>
    <property type="match status" value="1"/>
</dbReference>
<dbReference type="PANTHER" id="PTHR46060">
    <property type="entry name" value="MARINER MOS1 TRANSPOSASE-LIKE PROTEIN"/>
    <property type="match status" value="1"/>
</dbReference>
<accession>A0ABN8AXF2</accession>
<dbReference type="SMART" id="SM01025">
    <property type="entry name" value="BEN"/>
    <property type="match status" value="1"/>
</dbReference>
<dbReference type="InterPro" id="IPR018379">
    <property type="entry name" value="BEN_domain"/>
</dbReference>
<evidence type="ECO:0000256" key="1">
    <source>
        <dbReference type="SAM" id="MobiDB-lite"/>
    </source>
</evidence>
<evidence type="ECO:0000313" key="4">
    <source>
        <dbReference type="Proteomes" id="UP001153292"/>
    </source>
</evidence>
<feature type="region of interest" description="Disordered" evidence="1">
    <location>
        <begin position="347"/>
        <end position="382"/>
    </location>
</feature>
<feature type="compositionally biased region" description="Low complexity" evidence="1">
    <location>
        <begin position="209"/>
        <end position="220"/>
    </location>
</feature>
<dbReference type="Gene3D" id="1.10.10.1450">
    <property type="match status" value="1"/>
</dbReference>
<dbReference type="Pfam" id="PF10523">
    <property type="entry name" value="BEN"/>
    <property type="match status" value="1"/>
</dbReference>
<feature type="compositionally biased region" description="Basic and acidic residues" evidence="1">
    <location>
        <begin position="262"/>
        <end position="280"/>
    </location>
</feature>
<dbReference type="InterPro" id="IPR041426">
    <property type="entry name" value="Mos1_HTH"/>
</dbReference>
<feature type="region of interest" description="Disordered" evidence="1">
    <location>
        <begin position="530"/>
        <end position="561"/>
    </location>
</feature>
<feature type="compositionally biased region" description="Low complexity" evidence="1">
    <location>
        <begin position="399"/>
        <end position="413"/>
    </location>
</feature>
<feature type="domain" description="BEN" evidence="2">
    <location>
        <begin position="433"/>
        <end position="529"/>
    </location>
</feature>
<feature type="compositionally biased region" description="Polar residues" evidence="1">
    <location>
        <begin position="418"/>
        <end position="428"/>
    </location>
</feature>
<feature type="region of interest" description="Disordered" evidence="1">
    <location>
        <begin position="399"/>
        <end position="428"/>
    </location>
</feature>
<dbReference type="InterPro" id="IPR052709">
    <property type="entry name" value="Transposase-MT_Hybrid"/>
</dbReference>
<feature type="region of interest" description="Disordered" evidence="1">
    <location>
        <begin position="207"/>
        <end position="287"/>
    </location>
</feature>
<keyword evidence="4" id="KW-1185">Reference proteome</keyword>
<sequence>MKYRYNYEYEFYRGTSAAETVRRINDVYGAGVAKKITVRFWFQRFRSGNFDLQYQPRRRPKINVENEELKAIVEGDPSQSTSKITAGFGVSDKSVLLIHLNQIGKVKKLERWVPHELVEWVKKSRRFDPYEIVCINPEKYNLGSVRVGNVILILRRGDYKPRHGCILHISGIVENLLEQRDFLVEEYLSLPNQPRMCACMDSEHHQFRSAGSEQQSSTSSNGPVPQAKEENMQMQKNDKSRHVQNQLSQNRHLSATDNSNVQRHDKTRCCSHQCERKSTKDQGIQTEPEKNPAMEYLRTEGNRLIKQIYRNFVTLIGDAVEIDEMMIDYPYLCRAIGIKTDGEDIKEESNRNDINNENDASFDNDINNVNDNSTVNDSNVQKKNNKIKETLQGMSNANAEQAENSANNQENSPPSNPTLETPNKNTPDMVSIGNGYAWVPARLLNEMNWASYTTATRQLLQAVFSRRVLATHSLTGKQSPAFANKPAKKCLDPRLVEDIVITVSTQCGVPKRLVRNCITIKCTDEAKLFRKRQEVRRSQQTESGQQSEPVQSDEVSSPSDN</sequence>
<gene>
    <name evidence="3" type="ORF">CHILSU_LOCUS4170</name>
</gene>
<evidence type="ECO:0000313" key="3">
    <source>
        <dbReference type="EMBL" id="CAH0400959.1"/>
    </source>
</evidence>
<evidence type="ECO:0000259" key="2">
    <source>
        <dbReference type="PROSITE" id="PS51457"/>
    </source>
</evidence>
<dbReference type="PANTHER" id="PTHR46060:SF2">
    <property type="entry name" value="HISTONE-LYSINE N-METHYLTRANSFERASE SETMAR"/>
    <property type="match status" value="1"/>
</dbReference>
<protein>
    <recommendedName>
        <fullName evidence="2">BEN domain-containing protein</fullName>
    </recommendedName>
</protein>
<feature type="compositionally biased region" description="Polar residues" evidence="1">
    <location>
        <begin position="243"/>
        <end position="261"/>
    </location>
</feature>
<feature type="compositionally biased region" description="Basic and acidic residues" evidence="1">
    <location>
        <begin position="227"/>
        <end position="241"/>
    </location>
</feature>
<dbReference type="Proteomes" id="UP001153292">
    <property type="component" value="Chromosome 18"/>
</dbReference>
<dbReference type="PROSITE" id="PS51457">
    <property type="entry name" value="BEN"/>
    <property type="match status" value="1"/>
</dbReference>
<dbReference type="EMBL" id="OU963911">
    <property type="protein sequence ID" value="CAH0400959.1"/>
    <property type="molecule type" value="Genomic_DNA"/>
</dbReference>
<feature type="compositionally biased region" description="Basic and acidic residues" evidence="1">
    <location>
        <begin position="530"/>
        <end position="539"/>
    </location>
</feature>
<feature type="compositionally biased region" description="Polar residues" evidence="1">
    <location>
        <begin position="540"/>
        <end position="561"/>
    </location>
</feature>
<dbReference type="Gene3D" id="1.10.10.2590">
    <property type="entry name" value="BEN domain"/>
    <property type="match status" value="1"/>
</dbReference>
<feature type="compositionally biased region" description="Low complexity" evidence="1">
    <location>
        <begin position="361"/>
        <end position="379"/>
    </location>
</feature>
<reference evidence="3" key="1">
    <citation type="submission" date="2021-12" db="EMBL/GenBank/DDBJ databases">
        <authorList>
            <person name="King R."/>
        </authorList>
    </citation>
    <scope>NUCLEOTIDE SEQUENCE</scope>
</reference>
<organism evidence="3 4">
    <name type="scientific">Chilo suppressalis</name>
    <name type="common">Asiatic rice borer moth</name>
    <dbReference type="NCBI Taxonomy" id="168631"/>
    <lineage>
        <taxon>Eukaryota</taxon>
        <taxon>Metazoa</taxon>
        <taxon>Ecdysozoa</taxon>
        <taxon>Arthropoda</taxon>
        <taxon>Hexapoda</taxon>
        <taxon>Insecta</taxon>
        <taxon>Pterygota</taxon>
        <taxon>Neoptera</taxon>
        <taxon>Endopterygota</taxon>
        <taxon>Lepidoptera</taxon>
        <taxon>Glossata</taxon>
        <taxon>Ditrysia</taxon>
        <taxon>Pyraloidea</taxon>
        <taxon>Crambidae</taxon>
        <taxon>Crambinae</taxon>
        <taxon>Chilo</taxon>
    </lineage>
</organism>